<dbReference type="Pfam" id="PF02195">
    <property type="entry name" value="ParB_N"/>
    <property type="match status" value="1"/>
</dbReference>
<dbReference type="InterPro" id="IPR003115">
    <property type="entry name" value="ParB_N"/>
</dbReference>
<accession>A0AAX3WKK7</accession>
<dbReference type="InterPro" id="IPR036086">
    <property type="entry name" value="ParB/Sulfiredoxin_sf"/>
</dbReference>
<dbReference type="SMART" id="SM00470">
    <property type="entry name" value="ParB"/>
    <property type="match status" value="1"/>
</dbReference>
<sequence>MRTDDPLRYAAIEIVEVRTLRGYDRNARTHSDEQVAQLAAAIQRFGFTNPILADDDGVIIAGHGRMAAARRLNLDRVPCIRVTGLTHYAPGTCAGSAGTVGRPRRTTSRPVRSRPTFRPVAGAWRSPTRATSEGRAATRSGTRRAGSTRCSRWC</sequence>
<organism evidence="3 4">
    <name type="scientific">Methylorubrum extorquens</name>
    <name type="common">Methylobacterium dichloromethanicum</name>
    <name type="synonym">Methylobacterium extorquens</name>
    <dbReference type="NCBI Taxonomy" id="408"/>
    <lineage>
        <taxon>Bacteria</taxon>
        <taxon>Pseudomonadati</taxon>
        <taxon>Pseudomonadota</taxon>
        <taxon>Alphaproteobacteria</taxon>
        <taxon>Hyphomicrobiales</taxon>
        <taxon>Methylobacteriaceae</taxon>
        <taxon>Methylorubrum</taxon>
    </lineage>
</organism>
<gene>
    <name evidence="3" type="ORF">KEC54_11135</name>
</gene>
<evidence type="ECO:0000313" key="3">
    <source>
        <dbReference type="EMBL" id="WHQ72043.1"/>
    </source>
</evidence>
<dbReference type="Gene3D" id="3.90.1530.10">
    <property type="entry name" value="Conserved hypothetical protein from pyrococcus furiosus pfu- 392566-001, ParB domain"/>
    <property type="match status" value="1"/>
</dbReference>
<proteinExistence type="predicted"/>
<dbReference type="SUPFAM" id="SSF110849">
    <property type="entry name" value="ParB/Sulfiredoxin"/>
    <property type="match status" value="1"/>
</dbReference>
<evidence type="ECO:0000259" key="2">
    <source>
        <dbReference type="SMART" id="SM00470"/>
    </source>
</evidence>
<evidence type="ECO:0000256" key="1">
    <source>
        <dbReference type="SAM" id="MobiDB-lite"/>
    </source>
</evidence>
<dbReference type="CDD" id="cd16403">
    <property type="entry name" value="ParB_N_like_MT"/>
    <property type="match status" value="1"/>
</dbReference>
<reference evidence="3" key="1">
    <citation type="journal article" date="2022" name="Biotechnol. Bioprocess Eng.">
        <title>Pan-genome Analysis Reveals Comparative Genomic Features of Central Metabolic Pathways in Methylorubrum extorquens.</title>
        <authorList>
            <person name="Lee G.M."/>
            <person name="Scott-Nevros Z.K."/>
            <person name="Lee S.-M."/>
            <person name="Kim D."/>
        </authorList>
    </citation>
    <scope>NUCLEOTIDE SEQUENCE</scope>
    <source>
        <strain evidence="3">ATCC 55366</strain>
    </source>
</reference>
<protein>
    <submittedName>
        <fullName evidence="3">ParB N-terminal domain-containing protein</fullName>
    </submittedName>
</protein>
<dbReference type="Proteomes" id="UP001223720">
    <property type="component" value="Chromosome"/>
</dbReference>
<dbReference type="EMBL" id="CP073633">
    <property type="protein sequence ID" value="WHQ72043.1"/>
    <property type="molecule type" value="Genomic_DNA"/>
</dbReference>
<evidence type="ECO:0000313" key="4">
    <source>
        <dbReference type="Proteomes" id="UP001223720"/>
    </source>
</evidence>
<name>A0AAX3WKK7_METEX</name>
<feature type="compositionally biased region" description="Low complexity" evidence="1">
    <location>
        <begin position="134"/>
        <end position="150"/>
    </location>
</feature>
<dbReference type="AlphaFoldDB" id="A0AAX3WKK7"/>
<feature type="domain" description="ParB-like N-terminal" evidence="2">
    <location>
        <begin position="13"/>
        <end position="100"/>
    </location>
</feature>
<feature type="compositionally biased region" description="Low complexity" evidence="1">
    <location>
        <begin position="108"/>
        <end position="119"/>
    </location>
</feature>
<feature type="region of interest" description="Disordered" evidence="1">
    <location>
        <begin position="96"/>
        <end position="150"/>
    </location>
</feature>